<dbReference type="PANTHER" id="PTHR11845">
    <property type="entry name" value="5'-DEOXYNUCLEOTIDASE HDDC2"/>
    <property type="match status" value="1"/>
</dbReference>
<dbReference type="SUPFAM" id="SSF109604">
    <property type="entry name" value="HD-domain/PDEase-like"/>
    <property type="match status" value="1"/>
</dbReference>
<evidence type="ECO:0000256" key="1">
    <source>
        <dbReference type="ARBA" id="ARBA00022801"/>
    </source>
</evidence>
<dbReference type="AlphaFoldDB" id="A0A977PJS2"/>
<dbReference type="Gene3D" id="1.10.3210.10">
    <property type="entry name" value="Hypothetical protein af1432"/>
    <property type="match status" value="1"/>
</dbReference>
<dbReference type="InterPro" id="IPR003607">
    <property type="entry name" value="HD/PDEase_dom"/>
</dbReference>
<protein>
    <submittedName>
        <fullName evidence="3">Phosphohydrolase</fullName>
    </submittedName>
</protein>
<evidence type="ECO:0000313" key="3">
    <source>
        <dbReference type="EMBL" id="UXD21168.1"/>
    </source>
</evidence>
<reference evidence="3" key="1">
    <citation type="submission" date="2013-11" db="EMBL/GenBank/DDBJ databases">
        <title>Comparative genomics of Ignicoccus.</title>
        <authorList>
            <person name="Podar M."/>
        </authorList>
    </citation>
    <scope>NUCLEOTIDE SEQUENCE</scope>
    <source>
        <strain evidence="3">DSM 13166</strain>
    </source>
</reference>
<evidence type="ECO:0000259" key="2">
    <source>
        <dbReference type="SMART" id="SM00471"/>
    </source>
</evidence>
<dbReference type="Proteomes" id="UP001063698">
    <property type="component" value="Chromosome"/>
</dbReference>
<evidence type="ECO:0000313" key="4">
    <source>
        <dbReference type="Proteomes" id="UP001063698"/>
    </source>
</evidence>
<accession>A0A977PJS2</accession>
<dbReference type="CDD" id="cd00077">
    <property type="entry name" value="HDc"/>
    <property type="match status" value="1"/>
</dbReference>
<dbReference type="InterPro" id="IPR039356">
    <property type="entry name" value="YfbR/HDDC2"/>
</dbReference>
<dbReference type="PANTHER" id="PTHR11845:SF13">
    <property type="entry name" value="5'-DEOXYNUCLEOTIDASE HDDC2"/>
    <property type="match status" value="1"/>
</dbReference>
<dbReference type="SMART" id="SM00471">
    <property type="entry name" value="HDc"/>
    <property type="match status" value="1"/>
</dbReference>
<dbReference type="GO" id="GO:0002953">
    <property type="term" value="F:5'-deoxynucleotidase activity"/>
    <property type="evidence" value="ECO:0007669"/>
    <property type="project" value="InterPro"/>
</dbReference>
<organism evidence="3 4">
    <name type="scientific">Ignicoccus pacificus DSM 13166</name>
    <dbReference type="NCBI Taxonomy" id="940294"/>
    <lineage>
        <taxon>Archaea</taxon>
        <taxon>Thermoproteota</taxon>
        <taxon>Thermoprotei</taxon>
        <taxon>Desulfurococcales</taxon>
        <taxon>Desulfurococcaceae</taxon>
        <taxon>Ignicoccus</taxon>
    </lineage>
</organism>
<feature type="domain" description="HD/PDEase" evidence="2">
    <location>
        <begin position="31"/>
        <end position="146"/>
    </location>
</feature>
<dbReference type="KEGG" id="ipc:IPA_00810"/>
<dbReference type="Pfam" id="PF12917">
    <property type="entry name" value="YfbR-like"/>
    <property type="match status" value="1"/>
</dbReference>
<name>A0A977PJS2_9CREN</name>
<proteinExistence type="predicted"/>
<keyword evidence="1" id="KW-0378">Hydrolase</keyword>
<gene>
    <name evidence="3" type="ORF">IPA_00810</name>
</gene>
<keyword evidence="4" id="KW-1185">Reference proteome</keyword>
<sequence length="189" mass="21381">MVRYKRIAEIAWSASCLVRTGWMQRGVPPSMGETVAIHSFSASLIAYEMALELKEQGIELDPEKAALIALYHDLPEVIVGDLPKWSTDRANYVKEALEKEAIGALRKWMKGIDLAEEYMIKSKEAIVAKLAEIISTYYQAERYVKMGMTRVEEIMVTMRESAWKAVAKAEKIDPKLGKAMREILIKEGL</sequence>
<dbReference type="EMBL" id="CP006868">
    <property type="protein sequence ID" value="UXD21168.1"/>
    <property type="molecule type" value="Genomic_DNA"/>
</dbReference>